<evidence type="ECO:0000256" key="10">
    <source>
        <dbReference type="ARBA" id="ARBA00023034"/>
    </source>
</evidence>
<dbReference type="Pfam" id="PF09451">
    <property type="entry name" value="ATG27"/>
    <property type="match status" value="1"/>
</dbReference>
<organism evidence="19 20">
    <name type="scientific">Cylindrobasidium torrendii FP15055 ss-10</name>
    <dbReference type="NCBI Taxonomy" id="1314674"/>
    <lineage>
        <taxon>Eukaryota</taxon>
        <taxon>Fungi</taxon>
        <taxon>Dikarya</taxon>
        <taxon>Basidiomycota</taxon>
        <taxon>Agaricomycotina</taxon>
        <taxon>Agaricomycetes</taxon>
        <taxon>Agaricomycetidae</taxon>
        <taxon>Agaricales</taxon>
        <taxon>Marasmiineae</taxon>
        <taxon>Physalacriaceae</taxon>
        <taxon>Cylindrobasidium</taxon>
    </lineage>
</organism>
<comment type="subcellular location">
    <subcellularLocation>
        <location evidence="2">Cytoplasmic vesicle membrane</location>
        <topology evidence="2">Single-pass type I membrane protein</topology>
    </subcellularLocation>
    <subcellularLocation>
        <location evidence="3">Golgi apparatus membrane</location>
        <topology evidence="3">Single-pass type I membrane protein</topology>
    </subcellularLocation>
    <subcellularLocation>
        <location evidence="1">Mitochondrion membrane</location>
        <topology evidence="1">Single-pass membrane protein</topology>
    </subcellularLocation>
</comment>
<dbReference type="OrthoDB" id="29460at2759"/>
<evidence type="ECO:0000256" key="14">
    <source>
        <dbReference type="ARBA" id="ARBA00023329"/>
    </source>
</evidence>
<evidence type="ECO:0000256" key="8">
    <source>
        <dbReference type="ARBA" id="ARBA00022989"/>
    </source>
</evidence>
<dbReference type="GO" id="GO:0006914">
    <property type="term" value="P:autophagy"/>
    <property type="evidence" value="ECO:0007669"/>
    <property type="project" value="UniProtKB-KW"/>
</dbReference>
<evidence type="ECO:0000256" key="17">
    <source>
        <dbReference type="SAM" id="SignalP"/>
    </source>
</evidence>
<evidence type="ECO:0000259" key="18">
    <source>
        <dbReference type="PROSITE" id="PS51914"/>
    </source>
</evidence>
<dbReference type="InterPro" id="IPR018939">
    <property type="entry name" value="Autophagy-rel_prot_27"/>
</dbReference>
<dbReference type="GO" id="GO:0031966">
    <property type="term" value="C:mitochondrial membrane"/>
    <property type="evidence" value="ECO:0007669"/>
    <property type="project" value="UniProtKB-SubCell"/>
</dbReference>
<keyword evidence="14" id="KW-0968">Cytoplasmic vesicle</keyword>
<evidence type="ECO:0000256" key="7">
    <source>
        <dbReference type="ARBA" id="ARBA00022729"/>
    </source>
</evidence>
<dbReference type="InterPro" id="IPR009011">
    <property type="entry name" value="Man6P_isomerase_rcpt-bd_dom_sf"/>
</dbReference>
<proteinExistence type="inferred from homology"/>
<evidence type="ECO:0000256" key="6">
    <source>
        <dbReference type="ARBA" id="ARBA00022692"/>
    </source>
</evidence>
<keyword evidence="20" id="KW-1185">Reference proteome</keyword>
<keyword evidence="11" id="KW-0496">Mitochondrion</keyword>
<dbReference type="Proteomes" id="UP000054007">
    <property type="component" value="Unassembled WGS sequence"/>
</dbReference>
<evidence type="ECO:0000256" key="11">
    <source>
        <dbReference type="ARBA" id="ARBA00023128"/>
    </source>
</evidence>
<evidence type="ECO:0000256" key="9">
    <source>
        <dbReference type="ARBA" id="ARBA00023006"/>
    </source>
</evidence>
<evidence type="ECO:0000256" key="3">
    <source>
        <dbReference type="ARBA" id="ARBA00004614"/>
    </source>
</evidence>
<gene>
    <name evidence="19" type="ORF">CYLTODRAFT_375893</name>
</gene>
<dbReference type="GO" id="GO:0000139">
    <property type="term" value="C:Golgi membrane"/>
    <property type="evidence" value="ECO:0007669"/>
    <property type="project" value="UniProtKB-SubCell"/>
</dbReference>
<evidence type="ECO:0000256" key="13">
    <source>
        <dbReference type="ARBA" id="ARBA00023157"/>
    </source>
</evidence>
<evidence type="ECO:0000313" key="19">
    <source>
        <dbReference type="EMBL" id="KIY67556.1"/>
    </source>
</evidence>
<dbReference type="SUPFAM" id="SSF50911">
    <property type="entry name" value="Mannose 6-phosphate receptor domain"/>
    <property type="match status" value="1"/>
</dbReference>
<dbReference type="Gene3D" id="2.70.130.10">
    <property type="entry name" value="Mannose-6-phosphate receptor binding domain"/>
    <property type="match status" value="1"/>
</dbReference>
<dbReference type="InterPro" id="IPR044865">
    <property type="entry name" value="MRH_dom"/>
</dbReference>
<evidence type="ECO:0000256" key="15">
    <source>
        <dbReference type="SAM" id="MobiDB-lite"/>
    </source>
</evidence>
<keyword evidence="7 17" id="KW-0732">Signal</keyword>
<reference evidence="19 20" key="1">
    <citation type="journal article" date="2015" name="Fungal Genet. Biol.">
        <title>Evolution of novel wood decay mechanisms in Agaricales revealed by the genome sequences of Fistulina hepatica and Cylindrobasidium torrendii.</title>
        <authorList>
            <person name="Floudas D."/>
            <person name="Held B.W."/>
            <person name="Riley R."/>
            <person name="Nagy L.G."/>
            <person name="Koehler G."/>
            <person name="Ransdell A.S."/>
            <person name="Younus H."/>
            <person name="Chow J."/>
            <person name="Chiniquy J."/>
            <person name="Lipzen A."/>
            <person name="Tritt A."/>
            <person name="Sun H."/>
            <person name="Haridas S."/>
            <person name="LaButti K."/>
            <person name="Ohm R.A."/>
            <person name="Kues U."/>
            <person name="Blanchette R.A."/>
            <person name="Grigoriev I.V."/>
            <person name="Minto R.E."/>
            <person name="Hibbett D.S."/>
        </authorList>
    </citation>
    <scope>NUCLEOTIDE SEQUENCE [LARGE SCALE GENOMIC DNA]</scope>
    <source>
        <strain evidence="19 20">FP15055 ss-10</strain>
    </source>
</reference>
<evidence type="ECO:0000256" key="2">
    <source>
        <dbReference type="ARBA" id="ARBA00004358"/>
    </source>
</evidence>
<dbReference type="AlphaFoldDB" id="A0A0D7BDB7"/>
<dbReference type="PROSITE" id="PS51914">
    <property type="entry name" value="MRH"/>
    <property type="match status" value="1"/>
</dbReference>
<feature type="region of interest" description="Disordered" evidence="15">
    <location>
        <begin position="193"/>
        <end position="224"/>
    </location>
</feature>
<name>A0A0D7BDB7_9AGAR</name>
<keyword evidence="10" id="KW-0333">Golgi apparatus</keyword>
<dbReference type="EMBL" id="KN880523">
    <property type="protein sequence ID" value="KIY67556.1"/>
    <property type="molecule type" value="Genomic_DNA"/>
</dbReference>
<protein>
    <recommendedName>
        <fullName evidence="5">Autophagy-related protein 27</fullName>
    </recommendedName>
</protein>
<sequence>MVSSSALWTFILPVLTTVAAQQDFPCSFELDNFAFDLCPLVRGRNAIALNVEEDTPPTKTTSRYSISVDGSLIRDRTLPKDLTCPDDTWICLEVSNTRPNRPSEPERITQIVPIAIGSKLVPKAKFGIKRHESDVHAPLRVILHGGTYTGRRQKALFEFVCDHDAEPSSPTFAWSFNGTHAFDWRSKHACGELISGTPTKGGPETQPDDQPPQDPDKDSGELSPTHRPRGVLWTFLLLGAIFLFFVLRKRSASSILKSLERSITSVRRHAQMRWQQGGHASNNHLEWTPEYLVLPADDEMPLSPTMAKGLKPFHYGSVG</sequence>
<evidence type="ECO:0000256" key="1">
    <source>
        <dbReference type="ARBA" id="ARBA00004304"/>
    </source>
</evidence>
<evidence type="ECO:0000256" key="5">
    <source>
        <dbReference type="ARBA" id="ARBA00013776"/>
    </source>
</evidence>
<accession>A0A0D7BDB7</accession>
<comment type="similarity">
    <text evidence="4">Belongs to the ATG27 family.</text>
</comment>
<evidence type="ECO:0000313" key="20">
    <source>
        <dbReference type="Proteomes" id="UP000054007"/>
    </source>
</evidence>
<evidence type="ECO:0000256" key="16">
    <source>
        <dbReference type="SAM" id="Phobius"/>
    </source>
</evidence>
<evidence type="ECO:0000256" key="4">
    <source>
        <dbReference type="ARBA" id="ARBA00005363"/>
    </source>
</evidence>
<keyword evidence="13" id="KW-1015">Disulfide bond</keyword>
<keyword evidence="8 16" id="KW-1133">Transmembrane helix</keyword>
<feature type="transmembrane region" description="Helical" evidence="16">
    <location>
        <begin position="230"/>
        <end position="247"/>
    </location>
</feature>
<feature type="chain" id="PRO_5002317100" description="Autophagy-related protein 27" evidence="17">
    <location>
        <begin position="21"/>
        <end position="319"/>
    </location>
</feature>
<keyword evidence="12 16" id="KW-0472">Membrane</keyword>
<dbReference type="GO" id="GO:0030659">
    <property type="term" value="C:cytoplasmic vesicle membrane"/>
    <property type="evidence" value="ECO:0007669"/>
    <property type="project" value="UniProtKB-SubCell"/>
</dbReference>
<feature type="domain" description="MRH" evidence="18">
    <location>
        <begin position="24"/>
        <end position="192"/>
    </location>
</feature>
<keyword evidence="6 16" id="KW-0812">Transmembrane</keyword>
<evidence type="ECO:0000256" key="12">
    <source>
        <dbReference type="ARBA" id="ARBA00023136"/>
    </source>
</evidence>
<keyword evidence="9" id="KW-0072">Autophagy</keyword>
<feature type="signal peptide" evidence="17">
    <location>
        <begin position="1"/>
        <end position="20"/>
    </location>
</feature>